<dbReference type="GO" id="GO:0016020">
    <property type="term" value="C:membrane"/>
    <property type="evidence" value="ECO:0007669"/>
    <property type="project" value="UniProtKB-SubCell"/>
</dbReference>
<feature type="transmembrane region" description="Helical" evidence="5">
    <location>
        <begin position="100"/>
        <end position="121"/>
    </location>
</feature>
<dbReference type="InterPro" id="IPR027469">
    <property type="entry name" value="Cation_efflux_TMD_sf"/>
</dbReference>
<dbReference type="EMBL" id="BSFJ01000033">
    <property type="protein sequence ID" value="GLK73733.1"/>
    <property type="molecule type" value="Genomic_DNA"/>
</dbReference>
<feature type="domain" description="Cation efflux protein transmembrane" evidence="6">
    <location>
        <begin position="13"/>
        <end position="180"/>
    </location>
</feature>
<dbReference type="GO" id="GO:0008324">
    <property type="term" value="F:monoatomic cation transmembrane transporter activity"/>
    <property type="evidence" value="ECO:0007669"/>
    <property type="project" value="InterPro"/>
</dbReference>
<dbReference type="InterPro" id="IPR058533">
    <property type="entry name" value="Cation_efflux_TM"/>
</dbReference>
<gene>
    <name evidence="7" type="ORF">GCM10017643_38510</name>
</gene>
<sequence length="197" mass="20387">MSRDESLRRATAIVAALNLAYFGVEFAVALAIGAVSLLADSADFLEDAAVNILILAALGWSAGRRAKIGMLLSGILLAPGIAFAWTLWEKFNAPAAPAAISLSLTGAGALVVNLLCAILLARFRSDAGSLTRAAFLSARNDALANIAIVAAGVVTLRYPSVWPDVIVGFGIAFMNLNAARVVLATARAEHRLGVAQS</sequence>
<dbReference type="Pfam" id="PF01545">
    <property type="entry name" value="Cation_efflux"/>
    <property type="match status" value="1"/>
</dbReference>
<feature type="transmembrane region" description="Helical" evidence="5">
    <location>
        <begin position="44"/>
        <end position="61"/>
    </location>
</feature>
<evidence type="ECO:0000313" key="8">
    <source>
        <dbReference type="Proteomes" id="UP001143370"/>
    </source>
</evidence>
<evidence type="ECO:0000313" key="7">
    <source>
        <dbReference type="EMBL" id="GLK73733.1"/>
    </source>
</evidence>
<name>A0A9W6JDR9_9HYPH</name>
<reference evidence="7" key="1">
    <citation type="journal article" date="2014" name="Int. J. Syst. Evol. Microbiol.">
        <title>Complete genome sequence of Corynebacterium casei LMG S-19264T (=DSM 44701T), isolated from a smear-ripened cheese.</title>
        <authorList>
            <consortium name="US DOE Joint Genome Institute (JGI-PGF)"/>
            <person name="Walter F."/>
            <person name="Albersmeier A."/>
            <person name="Kalinowski J."/>
            <person name="Ruckert C."/>
        </authorList>
    </citation>
    <scope>NUCLEOTIDE SEQUENCE</scope>
    <source>
        <strain evidence="7">VKM B-2484</strain>
    </source>
</reference>
<keyword evidence="2 5" id="KW-0812">Transmembrane</keyword>
<comment type="subcellular location">
    <subcellularLocation>
        <location evidence="1">Membrane</location>
        <topology evidence="1">Multi-pass membrane protein</topology>
    </subcellularLocation>
</comment>
<feature type="transmembrane region" description="Helical" evidence="5">
    <location>
        <begin position="165"/>
        <end position="183"/>
    </location>
</feature>
<comment type="caution">
    <text evidence="7">The sequence shown here is derived from an EMBL/GenBank/DDBJ whole genome shotgun (WGS) entry which is preliminary data.</text>
</comment>
<feature type="transmembrane region" description="Helical" evidence="5">
    <location>
        <begin position="142"/>
        <end position="159"/>
    </location>
</feature>
<evidence type="ECO:0000256" key="1">
    <source>
        <dbReference type="ARBA" id="ARBA00004141"/>
    </source>
</evidence>
<evidence type="ECO:0000256" key="2">
    <source>
        <dbReference type="ARBA" id="ARBA00022692"/>
    </source>
</evidence>
<dbReference type="AlphaFoldDB" id="A0A9W6JDR9"/>
<dbReference type="Gene3D" id="1.20.1510.10">
    <property type="entry name" value="Cation efflux protein transmembrane domain"/>
    <property type="match status" value="1"/>
</dbReference>
<proteinExistence type="predicted"/>
<evidence type="ECO:0000256" key="5">
    <source>
        <dbReference type="SAM" id="Phobius"/>
    </source>
</evidence>
<evidence type="ECO:0000256" key="3">
    <source>
        <dbReference type="ARBA" id="ARBA00022989"/>
    </source>
</evidence>
<dbReference type="SUPFAM" id="SSF161111">
    <property type="entry name" value="Cation efflux protein transmembrane domain-like"/>
    <property type="match status" value="1"/>
</dbReference>
<feature type="transmembrane region" description="Helical" evidence="5">
    <location>
        <begin position="12"/>
        <end position="38"/>
    </location>
</feature>
<dbReference type="RefSeq" id="WP_213375977.1">
    <property type="nucleotide sequence ID" value="NZ_BSFJ01000033.1"/>
</dbReference>
<reference evidence="7" key="2">
    <citation type="submission" date="2023-01" db="EMBL/GenBank/DDBJ databases">
        <authorList>
            <person name="Sun Q."/>
            <person name="Evtushenko L."/>
        </authorList>
    </citation>
    <scope>NUCLEOTIDE SEQUENCE</scope>
    <source>
        <strain evidence="7">VKM B-2484</strain>
    </source>
</reference>
<organism evidence="7 8">
    <name type="scientific">Ancylobacter dichloromethanicus</name>
    <dbReference type="NCBI Taxonomy" id="518825"/>
    <lineage>
        <taxon>Bacteria</taxon>
        <taxon>Pseudomonadati</taxon>
        <taxon>Pseudomonadota</taxon>
        <taxon>Alphaproteobacteria</taxon>
        <taxon>Hyphomicrobiales</taxon>
        <taxon>Xanthobacteraceae</taxon>
        <taxon>Ancylobacter</taxon>
    </lineage>
</organism>
<evidence type="ECO:0000259" key="6">
    <source>
        <dbReference type="Pfam" id="PF01545"/>
    </source>
</evidence>
<feature type="transmembrane region" description="Helical" evidence="5">
    <location>
        <begin position="68"/>
        <end position="88"/>
    </location>
</feature>
<keyword evidence="4 5" id="KW-0472">Membrane</keyword>
<dbReference type="Proteomes" id="UP001143370">
    <property type="component" value="Unassembled WGS sequence"/>
</dbReference>
<accession>A0A9W6JDR9</accession>
<protein>
    <submittedName>
        <fullName evidence="7">Cobalt transporter</fullName>
    </submittedName>
</protein>
<keyword evidence="3 5" id="KW-1133">Transmembrane helix</keyword>
<keyword evidence="8" id="KW-1185">Reference proteome</keyword>
<evidence type="ECO:0000256" key="4">
    <source>
        <dbReference type="ARBA" id="ARBA00023136"/>
    </source>
</evidence>